<feature type="domain" description="AN1-type" evidence="7">
    <location>
        <begin position="92"/>
        <end position="140"/>
    </location>
</feature>
<dbReference type="GO" id="GO:0008270">
    <property type="term" value="F:zinc ion binding"/>
    <property type="evidence" value="ECO:0007669"/>
    <property type="project" value="UniProtKB-KW"/>
</dbReference>
<proteinExistence type="evidence at transcript level"/>
<name>C1C0R0_CALCM</name>
<evidence type="ECO:0000256" key="2">
    <source>
        <dbReference type="ARBA" id="ARBA00022737"/>
    </source>
</evidence>
<keyword evidence="4" id="KW-0862">Zinc</keyword>
<keyword evidence="1" id="KW-0479">Metal-binding</keyword>
<protein>
    <submittedName>
        <fullName evidence="8">AN1-type zinc finger protein 2B</fullName>
    </submittedName>
</protein>
<dbReference type="EMBL" id="BT080439">
    <property type="protein sequence ID" value="ACO14863.1"/>
    <property type="molecule type" value="mRNA"/>
</dbReference>
<keyword evidence="3 5" id="KW-0863">Zinc-finger</keyword>
<dbReference type="SUPFAM" id="SSF118310">
    <property type="entry name" value="AN1-like Zinc finger"/>
    <property type="match status" value="2"/>
</dbReference>
<dbReference type="AlphaFoldDB" id="C1C0R0"/>
<feature type="region of interest" description="Disordered" evidence="6">
    <location>
        <begin position="165"/>
        <end position="193"/>
    </location>
</feature>
<evidence type="ECO:0000256" key="1">
    <source>
        <dbReference type="ARBA" id="ARBA00022723"/>
    </source>
</evidence>
<dbReference type="PROSITE" id="PS51039">
    <property type="entry name" value="ZF_AN1"/>
    <property type="match status" value="2"/>
</dbReference>
<evidence type="ECO:0000256" key="4">
    <source>
        <dbReference type="ARBA" id="ARBA00022833"/>
    </source>
</evidence>
<dbReference type="PANTHER" id="PTHR14677:SF20">
    <property type="entry name" value="ZINC FINGER AN1-TYPE CONTAINING 2A-RELATED"/>
    <property type="match status" value="1"/>
</dbReference>
<dbReference type="SMART" id="SM00154">
    <property type="entry name" value="ZnF_AN1"/>
    <property type="match status" value="2"/>
</dbReference>
<dbReference type="Gene3D" id="4.10.1110.10">
    <property type="entry name" value="AN1-like Zinc finger"/>
    <property type="match status" value="2"/>
</dbReference>
<dbReference type="InterPro" id="IPR035896">
    <property type="entry name" value="AN1-like_Znf"/>
</dbReference>
<feature type="domain" description="AN1-type" evidence="7">
    <location>
        <begin position="4"/>
        <end position="52"/>
    </location>
</feature>
<accession>C1C0R0</accession>
<dbReference type="PANTHER" id="PTHR14677">
    <property type="entry name" value="ARSENITE INDUCUBLE RNA ASSOCIATED PROTEIN AIP-1-RELATED"/>
    <property type="match status" value="1"/>
</dbReference>
<dbReference type="InterPro" id="IPR057357">
    <property type="entry name" value="Znf-C2H2_ZFAND2A/B"/>
</dbReference>
<sequence>MEFTDLGSQCGESSCRQLDFLPLRCDACSGMFCSSHHSYETHSCPQRHTKDVQVPVCPLCDLPVPVRRGSPPDAAVWARMDSSECGAQQTSKKTAGDCAVRKCKNREPIPFKCSSCQQTVCISHRHQQDHPCSKDKSSLKNASSIVNRTSQTQSQIDQDHLLALALSREDNSRTGGASNPSTSSSSNKACRVS</sequence>
<dbReference type="Pfam" id="PF25403">
    <property type="entry name" value="zf-C2H2_ZFAND2"/>
    <property type="match status" value="1"/>
</dbReference>
<reference evidence="8" key="1">
    <citation type="submission" date="2009-03" db="EMBL/GenBank/DDBJ databases">
        <title>Caligus clemensi ESTs and full-length cDNAs.</title>
        <authorList>
            <person name="Yasuike M."/>
            <person name="von Schalburg K."/>
            <person name="Cooper G."/>
            <person name="Leong J."/>
            <person name="Jones S.R.M."/>
            <person name="Koop B.F."/>
        </authorList>
    </citation>
    <scope>NUCLEOTIDE SEQUENCE</scope>
    <source>
        <tissue evidence="8">Whole</tissue>
    </source>
</reference>
<evidence type="ECO:0000259" key="7">
    <source>
        <dbReference type="PROSITE" id="PS51039"/>
    </source>
</evidence>
<gene>
    <name evidence="8" type="primary">ZFN2B</name>
</gene>
<evidence type="ECO:0000313" key="8">
    <source>
        <dbReference type="EMBL" id="ACO14863.1"/>
    </source>
</evidence>
<dbReference type="InterPro" id="IPR000058">
    <property type="entry name" value="Znf_AN1"/>
</dbReference>
<evidence type="ECO:0000256" key="5">
    <source>
        <dbReference type="PROSITE-ProRule" id="PRU00449"/>
    </source>
</evidence>
<dbReference type="GO" id="GO:0005737">
    <property type="term" value="C:cytoplasm"/>
    <property type="evidence" value="ECO:0007669"/>
    <property type="project" value="TreeGrafter"/>
</dbReference>
<feature type="compositionally biased region" description="Low complexity" evidence="6">
    <location>
        <begin position="178"/>
        <end position="187"/>
    </location>
</feature>
<dbReference type="Pfam" id="PF01428">
    <property type="entry name" value="zf-AN1"/>
    <property type="match status" value="2"/>
</dbReference>
<keyword evidence="2" id="KW-0677">Repeat</keyword>
<evidence type="ECO:0000256" key="6">
    <source>
        <dbReference type="SAM" id="MobiDB-lite"/>
    </source>
</evidence>
<evidence type="ECO:0000256" key="3">
    <source>
        <dbReference type="ARBA" id="ARBA00022771"/>
    </source>
</evidence>
<organism evidence="8">
    <name type="scientific">Caligus clemensi</name>
    <name type="common">Sea louse</name>
    <dbReference type="NCBI Taxonomy" id="344056"/>
    <lineage>
        <taxon>Eukaryota</taxon>
        <taxon>Metazoa</taxon>
        <taxon>Ecdysozoa</taxon>
        <taxon>Arthropoda</taxon>
        <taxon>Crustacea</taxon>
        <taxon>Multicrustacea</taxon>
        <taxon>Hexanauplia</taxon>
        <taxon>Copepoda</taxon>
        <taxon>Siphonostomatoida</taxon>
        <taxon>Caligidae</taxon>
        <taxon>Caligus</taxon>
    </lineage>
</organism>